<gene>
    <name evidence="2" type="ORF">H9848_07930</name>
</gene>
<dbReference type="Proteomes" id="UP000823847">
    <property type="component" value="Unassembled WGS sequence"/>
</dbReference>
<evidence type="ECO:0000313" key="3">
    <source>
        <dbReference type="Proteomes" id="UP000823847"/>
    </source>
</evidence>
<protein>
    <submittedName>
        <fullName evidence="2">PIN domain-containing protein</fullName>
    </submittedName>
</protein>
<comment type="caution">
    <text evidence="2">The sequence shown here is derived from an EMBL/GenBank/DDBJ whole genome shotgun (WGS) entry which is preliminary data.</text>
</comment>
<reference evidence="2" key="2">
    <citation type="submission" date="2021-04" db="EMBL/GenBank/DDBJ databases">
        <authorList>
            <person name="Gilroy R."/>
        </authorList>
    </citation>
    <scope>NUCLEOTIDE SEQUENCE</scope>
    <source>
        <strain evidence="2">ChiHecec2B26-12326</strain>
    </source>
</reference>
<organism evidence="2 3">
    <name type="scientific">Candidatus Parabacteroides intestinigallinarum</name>
    <dbReference type="NCBI Taxonomy" id="2838722"/>
    <lineage>
        <taxon>Bacteria</taxon>
        <taxon>Pseudomonadati</taxon>
        <taxon>Bacteroidota</taxon>
        <taxon>Bacteroidia</taxon>
        <taxon>Bacteroidales</taxon>
        <taxon>Tannerellaceae</taxon>
        <taxon>Parabacteroides</taxon>
    </lineage>
</organism>
<sequence length="137" mass="15536">MKIFLDTNVLIDYLNKREPFFAEASQVMDLCVSKQVEGVLSSLSVINAAYIMRKAYPKDSLLLKISWLTEKFEVCPINKESIQRAANSRPSDFEDAVQYFSALQANADLIITRDAKGFIDFDLPVMTPEEFLARCAE</sequence>
<evidence type="ECO:0000313" key="2">
    <source>
        <dbReference type="EMBL" id="HIX86519.1"/>
    </source>
</evidence>
<dbReference type="SUPFAM" id="SSF88723">
    <property type="entry name" value="PIN domain-like"/>
    <property type="match status" value="1"/>
</dbReference>
<dbReference type="Pfam" id="PF13470">
    <property type="entry name" value="PIN_3"/>
    <property type="match status" value="1"/>
</dbReference>
<dbReference type="EMBL" id="DXEN01000059">
    <property type="protein sequence ID" value="HIX86519.1"/>
    <property type="molecule type" value="Genomic_DNA"/>
</dbReference>
<dbReference type="InterPro" id="IPR029060">
    <property type="entry name" value="PIN-like_dom_sf"/>
</dbReference>
<evidence type="ECO:0000259" key="1">
    <source>
        <dbReference type="Pfam" id="PF13470"/>
    </source>
</evidence>
<proteinExistence type="predicted"/>
<dbReference type="InterPro" id="IPR002716">
    <property type="entry name" value="PIN_dom"/>
</dbReference>
<dbReference type="AlphaFoldDB" id="A0A9D1XS76"/>
<dbReference type="Gene3D" id="3.40.50.1010">
    <property type="entry name" value="5'-nuclease"/>
    <property type="match status" value="1"/>
</dbReference>
<feature type="domain" description="PIN" evidence="1">
    <location>
        <begin position="2"/>
        <end position="115"/>
    </location>
</feature>
<reference evidence="2" key="1">
    <citation type="journal article" date="2021" name="PeerJ">
        <title>Extensive microbial diversity within the chicken gut microbiome revealed by metagenomics and culture.</title>
        <authorList>
            <person name="Gilroy R."/>
            <person name="Ravi A."/>
            <person name="Getino M."/>
            <person name="Pursley I."/>
            <person name="Horton D.L."/>
            <person name="Alikhan N.F."/>
            <person name="Baker D."/>
            <person name="Gharbi K."/>
            <person name="Hall N."/>
            <person name="Watson M."/>
            <person name="Adriaenssens E.M."/>
            <person name="Foster-Nyarko E."/>
            <person name="Jarju S."/>
            <person name="Secka A."/>
            <person name="Antonio M."/>
            <person name="Oren A."/>
            <person name="Chaudhuri R.R."/>
            <person name="La Ragione R."/>
            <person name="Hildebrand F."/>
            <person name="Pallen M.J."/>
        </authorList>
    </citation>
    <scope>NUCLEOTIDE SEQUENCE</scope>
    <source>
        <strain evidence="2">ChiHecec2B26-12326</strain>
    </source>
</reference>
<name>A0A9D1XS76_9BACT</name>
<accession>A0A9D1XS76</accession>